<dbReference type="Gene3D" id="1.20.1250.20">
    <property type="entry name" value="MFS general substrate transporter like domains"/>
    <property type="match status" value="1"/>
</dbReference>
<dbReference type="GeneID" id="19974573"/>
<keyword evidence="9" id="KW-1185">Reference proteome</keyword>
<feature type="transmembrane region" description="Helical" evidence="6">
    <location>
        <begin position="463"/>
        <end position="481"/>
    </location>
</feature>
<dbReference type="InParanoid" id="W2RMA2"/>
<dbReference type="InterPro" id="IPR020846">
    <property type="entry name" value="MFS_dom"/>
</dbReference>
<evidence type="ECO:0000313" key="8">
    <source>
        <dbReference type="EMBL" id="ETN37612.1"/>
    </source>
</evidence>
<dbReference type="HOGENOM" id="CLU_001265_30_13_1"/>
<evidence type="ECO:0000256" key="5">
    <source>
        <dbReference type="ARBA" id="ARBA00023136"/>
    </source>
</evidence>
<dbReference type="PROSITE" id="PS50850">
    <property type="entry name" value="MFS"/>
    <property type="match status" value="1"/>
</dbReference>
<dbReference type="FunFam" id="1.20.1250.20:FF:000117">
    <property type="entry name" value="MFS hexose transporter"/>
    <property type="match status" value="1"/>
</dbReference>
<dbReference type="GO" id="GO:0005351">
    <property type="term" value="F:carbohydrate:proton symporter activity"/>
    <property type="evidence" value="ECO:0007669"/>
    <property type="project" value="TreeGrafter"/>
</dbReference>
<sequence length="538" mass="60557">MGFFSRVQVQSYSPAIVKPPKGKFFFADRTWDRVAWWQSPRLRKLYFYCVVLILNNVANGFDGSMMNGLQQSLSYWRDYFGDPQGSRLGILSSIMTLGSLSGLGFIPPICDGWGRKVGVVIGSVIVLLGVGLQAGALSYDMFLASRFLIGMGMAITIGAAPMLVAEIAHPQDRAIMTTFMGCSYHLGSFISSWTTFGTLQIQSDWAWRLPSLLQCACTLIVISVIYFIPESPRYLISKDRADKAKQVLAYYHADGNEQDEFVTVEYTEIHSMLMMDREANRSTRYIDFFRTPGNRKRLSLVVFIALFSQWSGNGIVSYYLRIVLESIGINDSRDQLGINGGLKAMSLVVNVVFAFFVDRIGRKPMFMISTVGMLVSFTIWTIISARYDIEGGNNAGLGRGVVVMIYFFDLSYNFKTGLGTTYNMEILPYGLRAKGTTLASLTILIALFFNQFVNPIALDEIQWRYYIFYCCFLLFEVWYIWKYVVETRYTPLEEVARYFDGDEADVATVTNAQVEKSGMEEGGAVPKTDAAHVEVRTV</sequence>
<dbReference type="VEuPathDB" id="FungiDB:HMPREF1541_07234"/>
<dbReference type="GO" id="GO:0016020">
    <property type="term" value="C:membrane"/>
    <property type="evidence" value="ECO:0007669"/>
    <property type="project" value="UniProtKB-SubCell"/>
</dbReference>
<feature type="transmembrane region" description="Helical" evidence="6">
    <location>
        <begin position="395"/>
        <end position="414"/>
    </location>
</feature>
<dbReference type="SUPFAM" id="SSF103473">
    <property type="entry name" value="MFS general substrate transporter"/>
    <property type="match status" value="1"/>
</dbReference>
<organism evidence="8 9">
    <name type="scientific">Cyphellophora europaea (strain CBS 101466)</name>
    <name type="common">Phialophora europaea</name>
    <dbReference type="NCBI Taxonomy" id="1220924"/>
    <lineage>
        <taxon>Eukaryota</taxon>
        <taxon>Fungi</taxon>
        <taxon>Dikarya</taxon>
        <taxon>Ascomycota</taxon>
        <taxon>Pezizomycotina</taxon>
        <taxon>Eurotiomycetes</taxon>
        <taxon>Chaetothyriomycetidae</taxon>
        <taxon>Chaetothyriales</taxon>
        <taxon>Cyphellophoraceae</taxon>
        <taxon>Cyphellophora</taxon>
    </lineage>
</organism>
<dbReference type="InterPro" id="IPR036259">
    <property type="entry name" value="MFS_trans_sf"/>
</dbReference>
<comment type="subcellular location">
    <subcellularLocation>
        <location evidence="1">Membrane</location>
        <topology evidence="1">Multi-pass membrane protein</topology>
    </subcellularLocation>
</comment>
<dbReference type="OrthoDB" id="6133115at2759"/>
<evidence type="ECO:0000256" key="1">
    <source>
        <dbReference type="ARBA" id="ARBA00004141"/>
    </source>
</evidence>
<evidence type="ECO:0000259" key="7">
    <source>
        <dbReference type="PROSITE" id="PS50850"/>
    </source>
</evidence>
<evidence type="ECO:0000256" key="6">
    <source>
        <dbReference type="SAM" id="Phobius"/>
    </source>
</evidence>
<feature type="transmembrane region" description="Helical" evidence="6">
    <location>
        <begin position="45"/>
        <end position="66"/>
    </location>
</feature>
<feature type="transmembrane region" description="Helical" evidence="6">
    <location>
        <begin position="435"/>
        <end position="457"/>
    </location>
</feature>
<proteinExistence type="inferred from homology"/>
<evidence type="ECO:0000256" key="4">
    <source>
        <dbReference type="ARBA" id="ARBA00022989"/>
    </source>
</evidence>
<dbReference type="AlphaFoldDB" id="W2RMA2"/>
<dbReference type="PANTHER" id="PTHR48022">
    <property type="entry name" value="PLASTIDIC GLUCOSE TRANSPORTER 4"/>
    <property type="match status" value="1"/>
</dbReference>
<dbReference type="Proteomes" id="UP000030752">
    <property type="component" value="Unassembled WGS sequence"/>
</dbReference>
<keyword evidence="3 6" id="KW-0812">Transmembrane</keyword>
<feature type="transmembrane region" description="Helical" evidence="6">
    <location>
        <begin position="205"/>
        <end position="228"/>
    </location>
</feature>
<dbReference type="EMBL" id="KB822723">
    <property type="protein sequence ID" value="ETN37612.1"/>
    <property type="molecule type" value="Genomic_DNA"/>
</dbReference>
<accession>W2RMA2</accession>
<dbReference type="InterPro" id="IPR005828">
    <property type="entry name" value="MFS_sugar_transport-like"/>
</dbReference>
<feature type="transmembrane region" description="Helical" evidence="6">
    <location>
        <begin position="117"/>
        <end position="137"/>
    </location>
</feature>
<feature type="transmembrane region" description="Helical" evidence="6">
    <location>
        <begin position="364"/>
        <end position="383"/>
    </location>
</feature>
<evidence type="ECO:0000313" key="9">
    <source>
        <dbReference type="Proteomes" id="UP000030752"/>
    </source>
</evidence>
<feature type="transmembrane region" description="Helical" evidence="6">
    <location>
        <begin position="86"/>
        <end position="105"/>
    </location>
</feature>
<dbReference type="eggNOG" id="KOG0254">
    <property type="taxonomic scope" value="Eukaryota"/>
</dbReference>
<gene>
    <name evidence="8" type="ORF">HMPREF1541_07234</name>
</gene>
<name>W2RMA2_CYPE1</name>
<feature type="transmembrane region" description="Helical" evidence="6">
    <location>
        <begin position="298"/>
        <end position="320"/>
    </location>
</feature>
<comment type="similarity">
    <text evidence="2">Belongs to the major facilitator superfamily. Sugar transporter (TC 2.A.1.1) family.</text>
</comment>
<feature type="domain" description="Major facilitator superfamily (MFS) profile" evidence="7">
    <location>
        <begin position="48"/>
        <end position="488"/>
    </location>
</feature>
<feature type="transmembrane region" description="Helical" evidence="6">
    <location>
        <begin position="340"/>
        <end position="357"/>
    </location>
</feature>
<dbReference type="InterPro" id="IPR050360">
    <property type="entry name" value="MFS_Sugar_Transporters"/>
</dbReference>
<dbReference type="RefSeq" id="XP_008719781.1">
    <property type="nucleotide sequence ID" value="XM_008721559.1"/>
</dbReference>
<feature type="transmembrane region" description="Helical" evidence="6">
    <location>
        <begin position="143"/>
        <end position="165"/>
    </location>
</feature>
<dbReference type="Pfam" id="PF00083">
    <property type="entry name" value="Sugar_tr"/>
    <property type="match status" value="1"/>
</dbReference>
<protein>
    <recommendedName>
        <fullName evidence="7">Major facilitator superfamily (MFS) profile domain-containing protein</fullName>
    </recommendedName>
</protein>
<keyword evidence="4 6" id="KW-1133">Transmembrane helix</keyword>
<evidence type="ECO:0000256" key="3">
    <source>
        <dbReference type="ARBA" id="ARBA00022692"/>
    </source>
</evidence>
<evidence type="ECO:0000256" key="2">
    <source>
        <dbReference type="ARBA" id="ARBA00010992"/>
    </source>
</evidence>
<dbReference type="PANTHER" id="PTHR48022:SF63">
    <property type="entry name" value="TRANSPORTER, PUTATIVE-RELATED"/>
    <property type="match status" value="1"/>
</dbReference>
<reference evidence="8 9" key="1">
    <citation type="submission" date="2013-03" db="EMBL/GenBank/DDBJ databases">
        <title>The Genome Sequence of Phialophora europaea CBS 101466.</title>
        <authorList>
            <consortium name="The Broad Institute Genomics Platform"/>
            <person name="Cuomo C."/>
            <person name="de Hoog S."/>
            <person name="Gorbushina A."/>
            <person name="Walker B."/>
            <person name="Young S.K."/>
            <person name="Zeng Q."/>
            <person name="Gargeya S."/>
            <person name="Fitzgerald M."/>
            <person name="Haas B."/>
            <person name="Abouelleil A."/>
            <person name="Allen A.W."/>
            <person name="Alvarado L."/>
            <person name="Arachchi H.M."/>
            <person name="Berlin A.M."/>
            <person name="Chapman S.B."/>
            <person name="Gainer-Dewar J."/>
            <person name="Goldberg J."/>
            <person name="Griggs A."/>
            <person name="Gujja S."/>
            <person name="Hansen M."/>
            <person name="Howarth C."/>
            <person name="Imamovic A."/>
            <person name="Ireland A."/>
            <person name="Larimer J."/>
            <person name="McCowan C."/>
            <person name="Murphy C."/>
            <person name="Pearson M."/>
            <person name="Poon T.W."/>
            <person name="Priest M."/>
            <person name="Roberts A."/>
            <person name="Saif S."/>
            <person name="Shea T."/>
            <person name="Sisk P."/>
            <person name="Sykes S."/>
            <person name="Wortman J."/>
            <person name="Nusbaum C."/>
            <person name="Birren B."/>
        </authorList>
    </citation>
    <scope>NUCLEOTIDE SEQUENCE [LARGE SCALE GENOMIC DNA]</scope>
    <source>
        <strain evidence="8 9">CBS 101466</strain>
    </source>
</reference>
<keyword evidence="5 6" id="KW-0472">Membrane</keyword>
<feature type="transmembrane region" description="Helical" evidence="6">
    <location>
        <begin position="174"/>
        <end position="193"/>
    </location>
</feature>